<feature type="region of interest" description="Disordered" evidence="1">
    <location>
        <begin position="1"/>
        <end position="23"/>
    </location>
</feature>
<organism evidence="2 3">
    <name type="scientific">Solirubrobacter ginsenosidimutans</name>
    <dbReference type="NCBI Taxonomy" id="490573"/>
    <lineage>
        <taxon>Bacteria</taxon>
        <taxon>Bacillati</taxon>
        <taxon>Actinomycetota</taxon>
        <taxon>Thermoleophilia</taxon>
        <taxon>Solirubrobacterales</taxon>
        <taxon>Solirubrobacteraceae</taxon>
        <taxon>Solirubrobacter</taxon>
    </lineage>
</organism>
<evidence type="ECO:0000256" key="1">
    <source>
        <dbReference type="SAM" id="MobiDB-lite"/>
    </source>
</evidence>
<dbReference type="RefSeq" id="WP_270045707.1">
    <property type="nucleotide sequence ID" value="NZ_JAPDOD010000066.1"/>
</dbReference>
<sequence length="109" mass="11293">MKTPTGDAAGTAPQVAGQAPLTDPDAFDVTGKLSANAGAQEKTVQAELGDRVELIVDGDVIDSVAVGYVSMKGLEPGIPTRFELLADTPGAYPVVLVNEERQIGTLEVR</sequence>
<evidence type="ECO:0000313" key="2">
    <source>
        <dbReference type="EMBL" id="MDA0166449.1"/>
    </source>
</evidence>
<dbReference type="Proteomes" id="UP001149140">
    <property type="component" value="Unassembled WGS sequence"/>
</dbReference>
<dbReference type="EMBL" id="JAPDOD010000066">
    <property type="protein sequence ID" value="MDA0166449.1"/>
    <property type="molecule type" value="Genomic_DNA"/>
</dbReference>
<gene>
    <name evidence="2" type="ORF">OM076_39660</name>
</gene>
<dbReference type="AlphaFoldDB" id="A0A9X3N108"/>
<keyword evidence="3" id="KW-1185">Reference proteome</keyword>
<evidence type="ECO:0000313" key="3">
    <source>
        <dbReference type="Proteomes" id="UP001149140"/>
    </source>
</evidence>
<comment type="caution">
    <text evidence="2">The sequence shown here is derived from an EMBL/GenBank/DDBJ whole genome shotgun (WGS) entry which is preliminary data.</text>
</comment>
<reference evidence="2" key="1">
    <citation type="submission" date="2022-10" db="EMBL/GenBank/DDBJ databases">
        <title>The WGS of Solirubrobacter ginsenosidimutans DSM 21036.</title>
        <authorList>
            <person name="Jiang Z."/>
        </authorList>
    </citation>
    <scope>NUCLEOTIDE SEQUENCE</scope>
    <source>
        <strain evidence="2">DSM 21036</strain>
    </source>
</reference>
<accession>A0A9X3N108</accession>
<proteinExistence type="predicted"/>
<protein>
    <submittedName>
        <fullName evidence="2">Uncharacterized protein</fullName>
    </submittedName>
</protein>
<name>A0A9X3N108_9ACTN</name>